<dbReference type="NCBIfam" id="NF045485">
    <property type="entry name" value="FPPsyn"/>
    <property type="match status" value="1"/>
</dbReference>
<comment type="catalytic activity">
    <reaction evidence="11">
        <text>isopentenyl diphosphate + (2E)-geranyl diphosphate = (2E,6E)-farnesyl diphosphate + diphosphate</text>
        <dbReference type="Rhea" id="RHEA:19361"/>
        <dbReference type="ChEBI" id="CHEBI:33019"/>
        <dbReference type="ChEBI" id="CHEBI:58057"/>
        <dbReference type="ChEBI" id="CHEBI:128769"/>
        <dbReference type="ChEBI" id="CHEBI:175763"/>
        <dbReference type="EC" id="2.5.1.10"/>
    </reaction>
</comment>
<proteinExistence type="inferred from homology"/>
<dbReference type="Proteomes" id="UP000094463">
    <property type="component" value="Chromosome"/>
</dbReference>
<dbReference type="SUPFAM" id="SSF48576">
    <property type="entry name" value="Terpenoid synthases"/>
    <property type="match status" value="1"/>
</dbReference>
<dbReference type="PATRIC" id="fig|632773.3.peg.1381"/>
<accession>A0A1D7QUI0</accession>
<evidence type="ECO:0000256" key="7">
    <source>
        <dbReference type="ARBA" id="ARBA00022842"/>
    </source>
</evidence>
<dbReference type="EC" id="2.5.1.10" evidence="3"/>
<evidence type="ECO:0000313" key="13">
    <source>
        <dbReference type="EMBL" id="AOM82673.1"/>
    </source>
</evidence>
<evidence type="ECO:0000256" key="6">
    <source>
        <dbReference type="ARBA" id="ARBA00022723"/>
    </source>
</evidence>
<keyword evidence="5 12" id="KW-0808">Transferase</keyword>
<evidence type="ECO:0000256" key="11">
    <source>
        <dbReference type="ARBA" id="ARBA00049399"/>
    </source>
</evidence>
<dbReference type="Pfam" id="PF00348">
    <property type="entry name" value="polyprenyl_synt"/>
    <property type="match status" value="1"/>
</dbReference>
<evidence type="ECO:0000256" key="10">
    <source>
        <dbReference type="ARBA" id="ARBA00032873"/>
    </source>
</evidence>
<comment type="cofactor">
    <cofactor evidence="1">
        <name>Mg(2+)</name>
        <dbReference type="ChEBI" id="CHEBI:18420"/>
    </cofactor>
</comment>
<dbReference type="PROSITE" id="PS00444">
    <property type="entry name" value="POLYPRENYL_SYNTHASE_2"/>
    <property type="match status" value="1"/>
</dbReference>
<evidence type="ECO:0000256" key="12">
    <source>
        <dbReference type="RuleBase" id="RU004466"/>
    </source>
</evidence>
<reference evidence="13 14" key="1">
    <citation type="submission" date="2015-08" db="EMBL/GenBank/DDBJ databases">
        <title>The complete genome sequence of Bacillus beveridgei MLTeJB.</title>
        <authorList>
            <person name="Hanson T.E."/>
            <person name="Mesa C."/>
            <person name="Basesman S.M."/>
            <person name="Oremland R.S."/>
        </authorList>
    </citation>
    <scope>NUCLEOTIDE SEQUENCE [LARGE SCALE GENOMIC DNA]</scope>
    <source>
        <strain evidence="13 14">MLTeJB</strain>
    </source>
</reference>
<evidence type="ECO:0000256" key="9">
    <source>
        <dbReference type="ARBA" id="ARBA00032380"/>
    </source>
</evidence>
<dbReference type="GO" id="GO:0016114">
    <property type="term" value="P:terpenoid biosynthetic process"/>
    <property type="evidence" value="ECO:0007669"/>
    <property type="project" value="UniProtKB-ARBA"/>
</dbReference>
<dbReference type="GO" id="GO:0046872">
    <property type="term" value="F:metal ion binding"/>
    <property type="evidence" value="ECO:0007669"/>
    <property type="project" value="UniProtKB-KW"/>
</dbReference>
<dbReference type="KEGG" id="bbev:BBEV_1308"/>
<evidence type="ECO:0000256" key="3">
    <source>
        <dbReference type="ARBA" id="ARBA00012439"/>
    </source>
</evidence>
<keyword evidence="8" id="KW-0414">Isoprene biosynthesis</keyword>
<dbReference type="PANTHER" id="PTHR43281:SF1">
    <property type="entry name" value="FARNESYL DIPHOSPHATE SYNTHASE"/>
    <property type="match status" value="1"/>
</dbReference>
<dbReference type="AlphaFoldDB" id="A0A1D7QUI0"/>
<keyword evidence="7" id="KW-0460">Magnesium</keyword>
<dbReference type="CDD" id="cd00685">
    <property type="entry name" value="Trans_IPPS_HT"/>
    <property type="match status" value="1"/>
</dbReference>
<dbReference type="SFLD" id="SFLDS00005">
    <property type="entry name" value="Isoprenoid_Synthase_Type_I"/>
    <property type="match status" value="1"/>
</dbReference>
<dbReference type="GO" id="GO:0004337">
    <property type="term" value="F:(2E,6E)-farnesyl diphosphate synthase activity"/>
    <property type="evidence" value="ECO:0007669"/>
    <property type="project" value="UniProtKB-EC"/>
</dbReference>
<name>A0A1D7QUI0_9BACI</name>
<dbReference type="EMBL" id="CP012502">
    <property type="protein sequence ID" value="AOM82673.1"/>
    <property type="molecule type" value="Genomic_DNA"/>
</dbReference>
<dbReference type="FunFam" id="1.10.600.10:FF:000001">
    <property type="entry name" value="Geranylgeranyl diphosphate synthase"/>
    <property type="match status" value="1"/>
</dbReference>
<dbReference type="InterPro" id="IPR000092">
    <property type="entry name" value="Polyprenyl_synt"/>
</dbReference>
<dbReference type="Gene3D" id="1.10.600.10">
    <property type="entry name" value="Farnesyl Diphosphate Synthase"/>
    <property type="match status" value="1"/>
</dbReference>
<evidence type="ECO:0000256" key="4">
    <source>
        <dbReference type="ARBA" id="ARBA00015100"/>
    </source>
</evidence>
<dbReference type="SFLD" id="SFLDG01017">
    <property type="entry name" value="Polyprenyl_Transferase_Like"/>
    <property type="match status" value="1"/>
</dbReference>
<sequence>MGTKMDFHTFLTEQVAVLDQKLPDLITSLDSPKILEEAMVYSLNAGGKRVRPVLLLSVLKGAGFPLEYGYNTACALEMIHTYSLIHDDLPAMDNDDLRRGKPTNHKVFGEDMAILAGDGLLTESFSLITRDEHLTTDQRIKLITSISRAAGPEGMVAGQVADMQSEGKQLTPEGLEAIHHRKTGDLLSVSLYAGGIIAGFHNDALIQLSKIGKHIGLAFQIKDDLLDIEGTEEEIGKPVGSDIANNKNTYPLLLGVKGAKEKLDFHLNAAHENLETLQHFDGALLDGLISYIGERKG</sequence>
<evidence type="ECO:0000313" key="14">
    <source>
        <dbReference type="Proteomes" id="UP000094463"/>
    </source>
</evidence>
<evidence type="ECO:0000256" key="5">
    <source>
        <dbReference type="ARBA" id="ARBA00022679"/>
    </source>
</evidence>
<keyword evidence="6" id="KW-0479">Metal-binding</keyword>
<evidence type="ECO:0000256" key="8">
    <source>
        <dbReference type="ARBA" id="ARBA00023229"/>
    </source>
</evidence>
<protein>
    <recommendedName>
        <fullName evidence="4">Farnesyl diphosphate synthase</fullName>
        <ecNumber evidence="3">2.5.1.10</ecNumber>
    </recommendedName>
    <alternativeName>
        <fullName evidence="10">(2E,6E)-farnesyl diphosphate synthase</fullName>
    </alternativeName>
    <alternativeName>
        <fullName evidence="9">Geranyltranstransferase</fullName>
    </alternativeName>
</protein>
<evidence type="ECO:0000256" key="1">
    <source>
        <dbReference type="ARBA" id="ARBA00001946"/>
    </source>
</evidence>
<dbReference type="InterPro" id="IPR033749">
    <property type="entry name" value="Polyprenyl_synt_CS"/>
</dbReference>
<comment type="similarity">
    <text evidence="2 12">Belongs to the FPP/GGPP synthase family.</text>
</comment>
<dbReference type="STRING" id="632773.BBEV_1308"/>
<evidence type="ECO:0000256" key="2">
    <source>
        <dbReference type="ARBA" id="ARBA00006706"/>
    </source>
</evidence>
<keyword evidence="14" id="KW-1185">Reference proteome</keyword>
<dbReference type="PROSITE" id="PS00723">
    <property type="entry name" value="POLYPRENYL_SYNTHASE_1"/>
    <property type="match status" value="1"/>
</dbReference>
<dbReference type="InterPro" id="IPR053378">
    <property type="entry name" value="Prenyl_diphosphate_synthase"/>
</dbReference>
<dbReference type="GO" id="GO:0005737">
    <property type="term" value="C:cytoplasm"/>
    <property type="evidence" value="ECO:0007669"/>
    <property type="project" value="UniProtKB-ARBA"/>
</dbReference>
<dbReference type="InterPro" id="IPR008949">
    <property type="entry name" value="Isoprenoid_synthase_dom_sf"/>
</dbReference>
<dbReference type="PANTHER" id="PTHR43281">
    <property type="entry name" value="FARNESYL DIPHOSPHATE SYNTHASE"/>
    <property type="match status" value="1"/>
</dbReference>
<organism evidence="13 14">
    <name type="scientific">Salisediminibacterium beveridgei</name>
    <dbReference type="NCBI Taxonomy" id="632773"/>
    <lineage>
        <taxon>Bacteria</taxon>
        <taxon>Bacillati</taxon>
        <taxon>Bacillota</taxon>
        <taxon>Bacilli</taxon>
        <taxon>Bacillales</taxon>
        <taxon>Bacillaceae</taxon>
        <taxon>Salisediminibacterium</taxon>
    </lineage>
</organism>
<gene>
    <name evidence="13" type="primary">ispA</name>
    <name evidence="13" type="ORF">BBEV_1308</name>
</gene>